<evidence type="ECO:0000256" key="2">
    <source>
        <dbReference type="SAM" id="Coils"/>
    </source>
</evidence>
<reference evidence="4" key="1">
    <citation type="submission" date="2022-11" db="EMBL/GenBank/DDBJ databases">
        <title>Centuries of genome instability and evolution in soft-shell clam transmissible cancer (bioRxiv).</title>
        <authorList>
            <person name="Hart S.F.M."/>
            <person name="Yonemitsu M.A."/>
            <person name="Giersch R.M."/>
            <person name="Beal B.F."/>
            <person name="Arriagada G."/>
            <person name="Davis B.W."/>
            <person name="Ostrander E.A."/>
            <person name="Goff S.P."/>
            <person name="Metzger M.J."/>
        </authorList>
    </citation>
    <scope>NUCLEOTIDE SEQUENCE</scope>
    <source>
        <strain evidence="4">MELC-2E11</strain>
        <tissue evidence="4">Siphon/mantle</tissue>
    </source>
</reference>
<sequence>MKRIDALVSITRDINQIVNERLSEIEEFKPQRELSRLKSLRNKDYAQSVFSLWESESNNSNKSVLSKKVADAAAALAEKKAKYEVLQEEEEQLSKLADKEIEQKRALEVHKKEMKKLEARREIKVAQARLNAYAQVYNSDETVPNIIIPPGDIKTEKQTEEVETLVKRASTKNDTSNESNLENQDFVNSDERAAFAKVLADSVNLNRLPVPEPNYLLAKTSFQTLIERKGIPPEEKIFYLKKYTGGPARKALEGFFYSGSKTAFESTQRVLHERYGHPFVVQKAFRDKLDKWPKIAAKDPIGLRDFADFLQGCKDALPHIPSLRILDDCTENQKLLNKLPDYATIGWNREVIQSMESNGSYPSFSQFVSFLAKEAKIACNPISSLYALNNNEDKKSKELRYSGNKAKVNTTSKPVFFCNKKGHYIFKCNGILSLTIDKKRDFIRNNSLCYGCLRKGHLNKDCRRKHTCNVCKGQHPSCLHEDRQYTVNNAPTSASLFRVSRNTEQSTSMIVPVWVSTKENPSQ</sequence>
<dbReference type="PROSITE" id="PS50158">
    <property type="entry name" value="ZF_CCHC"/>
    <property type="match status" value="1"/>
</dbReference>
<dbReference type="Pfam" id="PF03564">
    <property type="entry name" value="DUF1759"/>
    <property type="match status" value="1"/>
</dbReference>
<name>A0ABY7DGJ2_MYAAR</name>
<keyword evidence="5" id="KW-1185">Reference proteome</keyword>
<dbReference type="InterPro" id="IPR001878">
    <property type="entry name" value="Znf_CCHC"/>
</dbReference>
<dbReference type="PANTHER" id="PTHR47331:SF5">
    <property type="entry name" value="RIBONUCLEASE H"/>
    <property type="match status" value="1"/>
</dbReference>
<accession>A0ABY7DGJ2</accession>
<dbReference type="InterPro" id="IPR005312">
    <property type="entry name" value="DUF1759"/>
</dbReference>
<feature type="coiled-coil region" evidence="2">
    <location>
        <begin position="69"/>
        <end position="129"/>
    </location>
</feature>
<organism evidence="4 5">
    <name type="scientific">Mya arenaria</name>
    <name type="common">Soft-shell clam</name>
    <dbReference type="NCBI Taxonomy" id="6604"/>
    <lineage>
        <taxon>Eukaryota</taxon>
        <taxon>Metazoa</taxon>
        <taxon>Spiralia</taxon>
        <taxon>Lophotrochozoa</taxon>
        <taxon>Mollusca</taxon>
        <taxon>Bivalvia</taxon>
        <taxon>Autobranchia</taxon>
        <taxon>Heteroconchia</taxon>
        <taxon>Euheterodonta</taxon>
        <taxon>Imparidentia</taxon>
        <taxon>Neoheterodontei</taxon>
        <taxon>Myida</taxon>
        <taxon>Myoidea</taxon>
        <taxon>Myidae</taxon>
        <taxon>Mya</taxon>
    </lineage>
</organism>
<evidence type="ECO:0000259" key="3">
    <source>
        <dbReference type="PROSITE" id="PS50158"/>
    </source>
</evidence>
<gene>
    <name evidence="4" type="ORF">MAR_006586</name>
</gene>
<keyword evidence="1" id="KW-0479">Metal-binding</keyword>
<evidence type="ECO:0000313" key="5">
    <source>
        <dbReference type="Proteomes" id="UP001164746"/>
    </source>
</evidence>
<keyword evidence="1" id="KW-0863">Zinc-finger</keyword>
<feature type="domain" description="CCHC-type" evidence="3">
    <location>
        <begin position="449"/>
        <end position="464"/>
    </location>
</feature>
<evidence type="ECO:0000313" key="4">
    <source>
        <dbReference type="EMBL" id="WAQ94115.1"/>
    </source>
</evidence>
<protein>
    <recommendedName>
        <fullName evidence="3">CCHC-type domain-containing protein</fullName>
    </recommendedName>
</protein>
<evidence type="ECO:0000256" key="1">
    <source>
        <dbReference type="PROSITE-ProRule" id="PRU00047"/>
    </source>
</evidence>
<dbReference type="EMBL" id="CP111012">
    <property type="protein sequence ID" value="WAQ94115.1"/>
    <property type="molecule type" value="Genomic_DNA"/>
</dbReference>
<dbReference type="PANTHER" id="PTHR47331">
    <property type="entry name" value="PHD-TYPE DOMAIN-CONTAINING PROTEIN"/>
    <property type="match status" value="1"/>
</dbReference>
<proteinExistence type="predicted"/>
<keyword evidence="2" id="KW-0175">Coiled coil</keyword>
<dbReference type="Proteomes" id="UP001164746">
    <property type="component" value="Chromosome 1"/>
</dbReference>
<keyword evidence="1" id="KW-0862">Zinc</keyword>